<keyword evidence="3" id="KW-1185">Reference proteome</keyword>
<dbReference type="EMBL" id="JACHDS010000001">
    <property type="protein sequence ID" value="MBB6170973.1"/>
    <property type="molecule type" value="Genomic_DNA"/>
</dbReference>
<dbReference type="Pfam" id="PF04149">
    <property type="entry name" value="DUF397"/>
    <property type="match status" value="1"/>
</dbReference>
<proteinExistence type="predicted"/>
<evidence type="ECO:0000259" key="1">
    <source>
        <dbReference type="Pfam" id="PF04149"/>
    </source>
</evidence>
<protein>
    <recommendedName>
        <fullName evidence="1">DUF397 domain-containing protein</fullName>
    </recommendedName>
</protein>
<name>A0A7X0D474_9ACTN</name>
<evidence type="ECO:0000313" key="2">
    <source>
        <dbReference type="EMBL" id="MBB6170973.1"/>
    </source>
</evidence>
<dbReference type="Proteomes" id="UP000546642">
    <property type="component" value="Unassembled WGS sequence"/>
</dbReference>
<comment type="caution">
    <text evidence="2">The sequence shown here is derived from an EMBL/GenBank/DDBJ whole genome shotgun (WGS) entry which is preliminary data.</text>
</comment>
<dbReference type="AlphaFoldDB" id="A0A7X0D474"/>
<feature type="domain" description="DUF397" evidence="1">
    <location>
        <begin position="16"/>
        <end position="69"/>
    </location>
</feature>
<accession>A0A7X0D474</accession>
<reference evidence="2 3" key="1">
    <citation type="submission" date="2020-08" db="EMBL/GenBank/DDBJ databases">
        <title>Sequencing the genomes of 1000 actinobacteria strains.</title>
        <authorList>
            <person name="Klenk H.-P."/>
        </authorList>
    </citation>
    <scope>NUCLEOTIDE SEQUENCE [LARGE SCALE GENOMIC DNA]</scope>
    <source>
        <strain evidence="2 3">DSM 46659</strain>
    </source>
</reference>
<evidence type="ECO:0000313" key="3">
    <source>
        <dbReference type="Proteomes" id="UP000546642"/>
    </source>
</evidence>
<sequence length="83" mass="8823">MQQVYNGIPAADLNGADWLKSSISNPDGNCVELTRLPGGEFAVRNSRHPQGPALIYTPAELAAFVKGAKKGDFDHLLDTAAVD</sequence>
<organism evidence="2 3">
    <name type="scientific">Nocardiopsis mwathae</name>
    <dbReference type="NCBI Taxonomy" id="1472723"/>
    <lineage>
        <taxon>Bacteria</taxon>
        <taxon>Bacillati</taxon>
        <taxon>Actinomycetota</taxon>
        <taxon>Actinomycetes</taxon>
        <taxon>Streptosporangiales</taxon>
        <taxon>Nocardiopsidaceae</taxon>
        <taxon>Nocardiopsis</taxon>
    </lineage>
</organism>
<dbReference type="InterPro" id="IPR007278">
    <property type="entry name" value="DUF397"/>
</dbReference>
<dbReference type="RefSeq" id="WP_184074015.1">
    <property type="nucleotide sequence ID" value="NZ_JACHDS010000001.1"/>
</dbReference>
<gene>
    <name evidence="2" type="ORF">HNR23_001033</name>
</gene>